<organism evidence="2 3">
    <name type="scientific">Lysinibacillus sphaericus CBAM5</name>
    <dbReference type="NCBI Taxonomy" id="1400869"/>
    <lineage>
        <taxon>Bacteria</taxon>
        <taxon>Bacillati</taxon>
        <taxon>Bacillota</taxon>
        <taxon>Bacilli</taxon>
        <taxon>Bacillales</taxon>
        <taxon>Bacillaceae</taxon>
        <taxon>Lysinibacillus</taxon>
    </lineage>
</organism>
<keyword evidence="2" id="KW-0808">Transferase</keyword>
<dbReference type="InterPro" id="IPR007492">
    <property type="entry name" value="LytTR_DNA-bd_dom"/>
</dbReference>
<dbReference type="PANTHER" id="PTHR37299:SF4">
    <property type="entry name" value="TRANSCRIPTIONAL REGULATOR"/>
    <property type="match status" value="1"/>
</dbReference>
<sequence length="235" mass="27200">MDDYLQTRGKLTMSNELNSCTKDILEQYITMLRDWIPTDSSVAIAVDNSYIFIHPRHHSVHLEVGQQVLPGSIADQVLRTQKKTETILDNLSCDTPFYGIGYPILIQDEPAALVVILPSTFTTKKTEAFEFITGKQDEEWNPVAINKVSHIESLQKKTWFYVEREQFKTNITLKELQIRLPSYFIRIHRSYIVNIYFIKKMARDLTSNFIITLMDGSELPVSQSYINNLRSALEF</sequence>
<keyword evidence="2" id="KW-0418">Kinase</keyword>
<name>W7S0L7_LYSSH</name>
<dbReference type="PANTHER" id="PTHR37299">
    <property type="entry name" value="TRANSCRIPTIONAL REGULATOR-RELATED"/>
    <property type="match status" value="1"/>
</dbReference>
<dbReference type="Pfam" id="PF04397">
    <property type="entry name" value="LytTR"/>
    <property type="match status" value="1"/>
</dbReference>
<evidence type="ECO:0000313" key="2">
    <source>
        <dbReference type="EMBL" id="EWH30303.1"/>
    </source>
</evidence>
<gene>
    <name evidence="2" type="ORF">P799_25420</name>
</gene>
<proteinExistence type="predicted"/>
<dbReference type="Gene3D" id="2.20.25.10">
    <property type="match status" value="1"/>
</dbReference>
<dbReference type="GO" id="GO:0003677">
    <property type="term" value="F:DNA binding"/>
    <property type="evidence" value="ECO:0007669"/>
    <property type="project" value="InterPro"/>
</dbReference>
<dbReference type="EMBL" id="AYKQ01000080">
    <property type="protein sequence ID" value="EWH30303.1"/>
    <property type="molecule type" value="Genomic_DNA"/>
</dbReference>
<evidence type="ECO:0000259" key="1">
    <source>
        <dbReference type="PROSITE" id="PS50930"/>
    </source>
</evidence>
<protein>
    <submittedName>
        <fullName evidence="2">Hisitidine kinase</fullName>
    </submittedName>
</protein>
<feature type="domain" description="HTH LytTR-type" evidence="1">
    <location>
        <begin position="132"/>
        <end position="235"/>
    </location>
</feature>
<dbReference type="GO" id="GO:0016301">
    <property type="term" value="F:kinase activity"/>
    <property type="evidence" value="ECO:0007669"/>
    <property type="project" value="UniProtKB-KW"/>
</dbReference>
<dbReference type="Proteomes" id="UP000023555">
    <property type="component" value="Unassembled WGS sequence"/>
</dbReference>
<dbReference type="AlphaFoldDB" id="W7S0L7"/>
<reference evidence="2 3" key="1">
    <citation type="journal article" date="2015" name="Stand. Genomic Sci.">
        <title>Genome sequence and description of the mosquitocidal and heavy metal tolerant strain Lysinibacillus sphaericus CBAM5.</title>
        <authorList>
            <person name="Pena-Montenegro T.D."/>
            <person name="Lozano L."/>
            <person name="Dussan J."/>
        </authorList>
    </citation>
    <scope>NUCLEOTIDE SEQUENCE [LARGE SCALE GENOMIC DNA]</scope>
    <source>
        <strain evidence="2">CBAM5</strain>
    </source>
</reference>
<dbReference type="InterPro" id="IPR046947">
    <property type="entry name" value="LytR-like"/>
</dbReference>
<dbReference type="SMART" id="SM00850">
    <property type="entry name" value="LytTR"/>
    <property type="match status" value="1"/>
</dbReference>
<dbReference type="HOGENOM" id="CLU_089931_0_0_9"/>
<evidence type="ECO:0000313" key="3">
    <source>
        <dbReference type="Proteomes" id="UP000023555"/>
    </source>
</evidence>
<dbReference type="Gene3D" id="2.40.50.40">
    <property type="match status" value="1"/>
</dbReference>
<comment type="caution">
    <text evidence="2">The sequence shown here is derived from an EMBL/GenBank/DDBJ whole genome shotgun (WGS) entry which is preliminary data.</text>
</comment>
<accession>W7S0L7</accession>
<dbReference type="PROSITE" id="PS50930">
    <property type="entry name" value="HTH_LYTTR"/>
    <property type="match status" value="1"/>
</dbReference>
<dbReference type="GO" id="GO:0000156">
    <property type="term" value="F:phosphorelay response regulator activity"/>
    <property type="evidence" value="ECO:0007669"/>
    <property type="project" value="InterPro"/>
</dbReference>